<dbReference type="EMBL" id="BAABME010016370">
    <property type="protein sequence ID" value="GAA0145661.1"/>
    <property type="molecule type" value="Genomic_DNA"/>
</dbReference>
<keyword evidence="2" id="KW-1185">Reference proteome</keyword>
<dbReference type="AlphaFoldDB" id="A0AAV3P3P6"/>
<gene>
    <name evidence="1" type="ORF">LIER_36161</name>
</gene>
<organism evidence="1 2">
    <name type="scientific">Lithospermum erythrorhizon</name>
    <name type="common">Purple gromwell</name>
    <name type="synonym">Lithospermum officinale var. erythrorhizon</name>
    <dbReference type="NCBI Taxonomy" id="34254"/>
    <lineage>
        <taxon>Eukaryota</taxon>
        <taxon>Viridiplantae</taxon>
        <taxon>Streptophyta</taxon>
        <taxon>Embryophyta</taxon>
        <taxon>Tracheophyta</taxon>
        <taxon>Spermatophyta</taxon>
        <taxon>Magnoliopsida</taxon>
        <taxon>eudicotyledons</taxon>
        <taxon>Gunneridae</taxon>
        <taxon>Pentapetalae</taxon>
        <taxon>asterids</taxon>
        <taxon>lamiids</taxon>
        <taxon>Boraginales</taxon>
        <taxon>Boraginaceae</taxon>
        <taxon>Boraginoideae</taxon>
        <taxon>Lithospermeae</taxon>
        <taxon>Lithospermum</taxon>
    </lineage>
</organism>
<sequence>MESKKLGLGVESVAIIEVEGMLNSSDSEPKVVPWISKTEPLYTHIDFCSQSLDFGGKLLTLRSLKGIEVYYSVKAFSWILADSCTTFILGVADCELMPSFFDSLEDTMVERLNHRPKHVTQRVLFVNLLCADTYNTLFRVENGIEITEPDFLHNLSTIANFYYFYFIVLKQDYLDTNSNVKLWEDAEKQKDSWKDPPVLADELIHMGV</sequence>
<name>A0AAV3P3P6_LITER</name>
<evidence type="ECO:0000313" key="1">
    <source>
        <dbReference type="EMBL" id="GAA0145661.1"/>
    </source>
</evidence>
<protein>
    <submittedName>
        <fullName evidence="1">Uncharacterized protein</fullName>
    </submittedName>
</protein>
<dbReference type="Proteomes" id="UP001454036">
    <property type="component" value="Unassembled WGS sequence"/>
</dbReference>
<proteinExistence type="predicted"/>
<reference evidence="1 2" key="1">
    <citation type="submission" date="2024-01" db="EMBL/GenBank/DDBJ databases">
        <title>The complete chloroplast genome sequence of Lithospermum erythrorhizon: insights into the phylogenetic relationship among Boraginaceae species and the maternal lineages of purple gromwells.</title>
        <authorList>
            <person name="Okada T."/>
            <person name="Watanabe K."/>
        </authorList>
    </citation>
    <scope>NUCLEOTIDE SEQUENCE [LARGE SCALE GENOMIC DNA]</scope>
</reference>
<comment type="caution">
    <text evidence="1">The sequence shown here is derived from an EMBL/GenBank/DDBJ whole genome shotgun (WGS) entry which is preliminary data.</text>
</comment>
<evidence type="ECO:0000313" key="2">
    <source>
        <dbReference type="Proteomes" id="UP001454036"/>
    </source>
</evidence>
<accession>A0AAV3P3P6</accession>